<evidence type="ECO:0000256" key="2">
    <source>
        <dbReference type="SAM" id="SignalP"/>
    </source>
</evidence>
<feature type="signal peptide" evidence="2">
    <location>
        <begin position="1"/>
        <end position="25"/>
    </location>
</feature>
<accession>A0ABQ7NWS3</accession>
<feature type="compositionally biased region" description="Polar residues" evidence="1">
    <location>
        <begin position="90"/>
        <end position="101"/>
    </location>
</feature>
<keyword evidence="4" id="KW-1185">Reference proteome</keyword>
<evidence type="ECO:0000313" key="3">
    <source>
        <dbReference type="EMBL" id="KAG5414561.1"/>
    </source>
</evidence>
<sequence length="117" mass="13419">MMLLTTISFFLSSLLPLLLPSHSFCLRMVLGYSFKSSSLFMCAEKTLVRLRSETEMWMRERRRSGRSSPSLSAGIYPPEIPHRYHMSRTKPPTSRSEQMRSLSTLACAPSVFFSTFN</sequence>
<organism evidence="3 4">
    <name type="scientific">Brassica rapa subsp. trilocularis</name>
    <dbReference type="NCBI Taxonomy" id="1813537"/>
    <lineage>
        <taxon>Eukaryota</taxon>
        <taxon>Viridiplantae</taxon>
        <taxon>Streptophyta</taxon>
        <taxon>Embryophyta</taxon>
        <taxon>Tracheophyta</taxon>
        <taxon>Spermatophyta</taxon>
        <taxon>Magnoliopsida</taxon>
        <taxon>eudicotyledons</taxon>
        <taxon>Gunneridae</taxon>
        <taxon>Pentapetalae</taxon>
        <taxon>rosids</taxon>
        <taxon>malvids</taxon>
        <taxon>Brassicales</taxon>
        <taxon>Brassicaceae</taxon>
        <taxon>Brassiceae</taxon>
        <taxon>Brassica</taxon>
    </lineage>
</organism>
<gene>
    <name evidence="3" type="primary">A01g504560.1_BraROA</name>
    <name evidence="3" type="ORF">IGI04_002128</name>
</gene>
<feature type="chain" id="PRO_5045633335" description="Secreted protein" evidence="2">
    <location>
        <begin position="26"/>
        <end position="117"/>
    </location>
</feature>
<evidence type="ECO:0000313" key="4">
    <source>
        <dbReference type="Proteomes" id="UP000823674"/>
    </source>
</evidence>
<evidence type="ECO:0008006" key="5">
    <source>
        <dbReference type="Google" id="ProtNLM"/>
    </source>
</evidence>
<name>A0ABQ7NWS3_BRACM</name>
<feature type="region of interest" description="Disordered" evidence="1">
    <location>
        <begin position="58"/>
        <end position="101"/>
    </location>
</feature>
<keyword evidence="2" id="KW-0732">Signal</keyword>
<dbReference type="EMBL" id="JADBGQ010000001">
    <property type="protein sequence ID" value="KAG5414561.1"/>
    <property type="molecule type" value="Genomic_DNA"/>
</dbReference>
<protein>
    <recommendedName>
        <fullName evidence="5">Secreted protein</fullName>
    </recommendedName>
</protein>
<dbReference type="Proteomes" id="UP000823674">
    <property type="component" value="Chromosome A01"/>
</dbReference>
<evidence type="ECO:0000256" key="1">
    <source>
        <dbReference type="SAM" id="MobiDB-lite"/>
    </source>
</evidence>
<reference evidence="3 4" key="1">
    <citation type="submission" date="2021-03" db="EMBL/GenBank/DDBJ databases">
        <authorList>
            <person name="King G.J."/>
            <person name="Bancroft I."/>
            <person name="Baten A."/>
            <person name="Bloomfield J."/>
            <person name="Borpatragohain P."/>
            <person name="He Z."/>
            <person name="Irish N."/>
            <person name="Irwin J."/>
            <person name="Liu K."/>
            <person name="Mauleon R.P."/>
            <person name="Moore J."/>
            <person name="Morris R."/>
            <person name="Ostergaard L."/>
            <person name="Wang B."/>
            <person name="Wells R."/>
        </authorList>
    </citation>
    <scope>NUCLEOTIDE SEQUENCE [LARGE SCALE GENOMIC DNA]</scope>
    <source>
        <strain evidence="3">R-o-18</strain>
        <tissue evidence="3">Leaf</tissue>
    </source>
</reference>
<comment type="caution">
    <text evidence="3">The sequence shown here is derived from an EMBL/GenBank/DDBJ whole genome shotgun (WGS) entry which is preliminary data.</text>
</comment>
<proteinExistence type="predicted"/>